<reference evidence="1" key="1">
    <citation type="submission" date="2020-06" db="EMBL/GenBank/DDBJ databases">
        <title>WGS assembly of Ceratodon purpureus strain R40.</title>
        <authorList>
            <person name="Carey S.B."/>
            <person name="Jenkins J."/>
            <person name="Shu S."/>
            <person name="Lovell J.T."/>
            <person name="Sreedasyam A."/>
            <person name="Maumus F."/>
            <person name="Tiley G.P."/>
            <person name="Fernandez-Pozo N."/>
            <person name="Barry K."/>
            <person name="Chen C."/>
            <person name="Wang M."/>
            <person name="Lipzen A."/>
            <person name="Daum C."/>
            <person name="Saski C.A."/>
            <person name="Payton A.C."/>
            <person name="Mcbreen J.C."/>
            <person name="Conrad R.E."/>
            <person name="Kollar L.M."/>
            <person name="Olsson S."/>
            <person name="Huttunen S."/>
            <person name="Landis J.B."/>
            <person name="Wickett N.J."/>
            <person name="Johnson M.G."/>
            <person name="Rensing S.A."/>
            <person name="Grimwood J."/>
            <person name="Schmutz J."/>
            <person name="Mcdaniel S.F."/>
        </authorList>
    </citation>
    <scope>NUCLEOTIDE SEQUENCE</scope>
    <source>
        <strain evidence="1">R40</strain>
    </source>
</reference>
<protein>
    <submittedName>
        <fullName evidence="1">Uncharacterized protein</fullName>
    </submittedName>
</protein>
<keyword evidence="2" id="KW-1185">Reference proteome</keyword>
<accession>A0A8T0IQJ6</accession>
<gene>
    <name evidence="1" type="ORF">KC19_3G258700</name>
</gene>
<dbReference type="Proteomes" id="UP000822688">
    <property type="component" value="Chromosome 3"/>
</dbReference>
<dbReference type="EMBL" id="CM026423">
    <property type="protein sequence ID" value="KAG0585106.1"/>
    <property type="molecule type" value="Genomic_DNA"/>
</dbReference>
<name>A0A8T0IQJ6_CERPU</name>
<organism evidence="1 2">
    <name type="scientific">Ceratodon purpureus</name>
    <name type="common">Fire moss</name>
    <name type="synonym">Dicranum purpureum</name>
    <dbReference type="NCBI Taxonomy" id="3225"/>
    <lineage>
        <taxon>Eukaryota</taxon>
        <taxon>Viridiplantae</taxon>
        <taxon>Streptophyta</taxon>
        <taxon>Embryophyta</taxon>
        <taxon>Bryophyta</taxon>
        <taxon>Bryophytina</taxon>
        <taxon>Bryopsida</taxon>
        <taxon>Dicranidae</taxon>
        <taxon>Pseudoditrichales</taxon>
        <taxon>Ditrichaceae</taxon>
        <taxon>Ceratodon</taxon>
    </lineage>
</organism>
<sequence>MAIHRDMSLIMRVVSISRVHHVKIRMLDRQGAARESGPGRSRYGHHGIQYHCTSCFAAVLCCLAGRATVHMVVE</sequence>
<evidence type="ECO:0000313" key="1">
    <source>
        <dbReference type="EMBL" id="KAG0585106.1"/>
    </source>
</evidence>
<evidence type="ECO:0000313" key="2">
    <source>
        <dbReference type="Proteomes" id="UP000822688"/>
    </source>
</evidence>
<comment type="caution">
    <text evidence="1">The sequence shown here is derived from an EMBL/GenBank/DDBJ whole genome shotgun (WGS) entry which is preliminary data.</text>
</comment>
<proteinExistence type="predicted"/>
<dbReference type="AlphaFoldDB" id="A0A8T0IQJ6"/>